<comment type="caution">
    <text evidence="1">The sequence shown here is derived from an EMBL/GenBank/DDBJ whole genome shotgun (WGS) entry which is preliminary data.</text>
</comment>
<proteinExistence type="predicted"/>
<gene>
    <name evidence="1" type="ORF">H6F44_11830</name>
</gene>
<reference evidence="1" key="2">
    <citation type="submission" date="2020-08" db="EMBL/GenBank/DDBJ databases">
        <authorList>
            <person name="Chen M."/>
            <person name="Teng W."/>
            <person name="Zhao L."/>
            <person name="Hu C."/>
            <person name="Zhou Y."/>
            <person name="Han B."/>
            <person name="Song L."/>
            <person name="Shu W."/>
        </authorList>
    </citation>
    <scope>NUCLEOTIDE SEQUENCE</scope>
    <source>
        <strain evidence="1">FACHB-1277</strain>
    </source>
</reference>
<name>A0A926UT46_9CYAN</name>
<sequence>MFDLDNWFMEDNRGDRSKQVQAIELPYKCGKIEAEMIYWRFVSHEKPSRYDIIQPLQGGKLLL</sequence>
<protein>
    <submittedName>
        <fullName evidence="1">Uncharacterized protein</fullName>
    </submittedName>
</protein>
<dbReference type="EMBL" id="JACJPY010000034">
    <property type="protein sequence ID" value="MBD2150804.1"/>
    <property type="molecule type" value="Genomic_DNA"/>
</dbReference>
<organism evidence="1 2">
    <name type="scientific">Pseudanabaena cinerea FACHB-1277</name>
    <dbReference type="NCBI Taxonomy" id="2949581"/>
    <lineage>
        <taxon>Bacteria</taxon>
        <taxon>Bacillati</taxon>
        <taxon>Cyanobacteriota</taxon>
        <taxon>Cyanophyceae</taxon>
        <taxon>Pseudanabaenales</taxon>
        <taxon>Pseudanabaenaceae</taxon>
        <taxon>Pseudanabaena</taxon>
        <taxon>Pseudanabaena cinerea</taxon>
    </lineage>
</organism>
<reference evidence="1" key="1">
    <citation type="journal article" date="2015" name="ISME J.">
        <title>Draft Genome Sequence of Streptomyces incarnatus NRRL8089, which Produces the Nucleoside Antibiotic Sinefungin.</title>
        <authorList>
            <person name="Oshima K."/>
            <person name="Hattori M."/>
            <person name="Shimizu H."/>
            <person name="Fukuda K."/>
            <person name="Nemoto M."/>
            <person name="Inagaki K."/>
            <person name="Tamura T."/>
        </authorList>
    </citation>
    <scope>NUCLEOTIDE SEQUENCE</scope>
    <source>
        <strain evidence="1">FACHB-1277</strain>
    </source>
</reference>
<evidence type="ECO:0000313" key="1">
    <source>
        <dbReference type="EMBL" id="MBD2150804.1"/>
    </source>
</evidence>
<dbReference type="Proteomes" id="UP000631421">
    <property type="component" value="Unassembled WGS sequence"/>
</dbReference>
<dbReference type="RefSeq" id="WP_190351168.1">
    <property type="nucleotide sequence ID" value="NZ_JACJPY010000034.1"/>
</dbReference>
<evidence type="ECO:0000313" key="2">
    <source>
        <dbReference type="Proteomes" id="UP000631421"/>
    </source>
</evidence>
<dbReference type="AlphaFoldDB" id="A0A926UT46"/>
<accession>A0A926UT46</accession>
<keyword evidence="2" id="KW-1185">Reference proteome</keyword>